<evidence type="ECO:0000259" key="2">
    <source>
        <dbReference type="PROSITE" id="PS50158"/>
    </source>
</evidence>
<proteinExistence type="predicted"/>
<protein>
    <recommendedName>
        <fullName evidence="2">CCHC-type domain-containing protein</fullName>
    </recommendedName>
</protein>
<evidence type="ECO:0000313" key="4">
    <source>
        <dbReference type="Proteomes" id="UP001153076"/>
    </source>
</evidence>
<feature type="domain" description="CCHC-type" evidence="2">
    <location>
        <begin position="144"/>
        <end position="157"/>
    </location>
</feature>
<dbReference type="OrthoDB" id="1707487at2759"/>
<dbReference type="PANTHER" id="PTHR31286:SF167">
    <property type="entry name" value="OS09G0268800 PROTEIN"/>
    <property type="match status" value="1"/>
</dbReference>
<gene>
    <name evidence="3" type="ORF">Cgig2_003019</name>
</gene>
<dbReference type="Proteomes" id="UP001153076">
    <property type="component" value="Unassembled WGS sequence"/>
</dbReference>
<dbReference type="GO" id="GO:0003676">
    <property type="term" value="F:nucleic acid binding"/>
    <property type="evidence" value="ECO:0007669"/>
    <property type="project" value="InterPro"/>
</dbReference>
<dbReference type="InterPro" id="IPR025836">
    <property type="entry name" value="Zn_knuckle_CX2CX4HX4C"/>
</dbReference>
<dbReference type="EMBL" id="JAKOGI010001447">
    <property type="protein sequence ID" value="KAJ8425581.1"/>
    <property type="molecule type" value="Genomic_DNA"/>
</dbReference>
<evidence type="ECO:0000313" key="3">
    <source>
        <dbReference type="EMBL" id="KAJ8425581.1"/>
    </source>
</evidence>
<keyword evidence="1" id="KW-0863">Zinc-finger</keyword>
<dbReference type="PROSITE" id="PS50158">
    <property type="entry name" value="ZF_CCHC"/>
    <property type="match status" value="1"/>
</dbReference>
<accession>A0A9Q1GUE8</accession>
<dbReference type="InterPro" id="IPR001878">
    <property type="entry name" value="Znf_CCHC"/>
</dbReference>
<evidence type="ECO:0000256" key="1">
    <source>
        <dbReference type="PROSITE-ProRule" id="PRU00047"/>
    </source>
</evidence>
<dbReference type="Pfam" id="PF14392">
    <property type="entry name" value="zf-CCHC_4"/>
    <property type="match status" value="1"/>
</dbReference>
<organism evidence="3 4">
    <name type="scientific">Carnegiea gigantea</name>
    <dbReference type="NCBI Taxonomy" id="171969"/>
    <lineage>
        <taxon>Eukaryota</taxon>
        <taxon>Viridiplantae</taxon>
        <taxon>Streptophyta</taxon>
        <taxon>Embryophyta</taxon>
        <taxon>Tracheophyta</taxon>
        <taxon>Spermatophyta</taxon>
        <taxon>Magnoliopsida</taxon>
        <taxon>eudicotyledons</taxon>
        <taxon>Gunneridae</taxon>
        <taxon>Pentapetalae</taxon>
        <taxon>Caryophyllales</taxon>
        <taxon>Cactineae</taxon>
        <taxon>Cactaceae</taxon>
        <taxon>Cactoideae</taxon>
        <taxon>Echinocereeae</taxon>
        <taxon>Carnegiea</taxon>
    </lineage>
</organism>
<keyword evidence="4" id="KW-1185">Reference proteome</keyword>
<dbReference type="InterPro" id="IPR040256">
    <property type="entry name" value="At4g02000-like"/>
</dbReference>
<sequence>MMLLCSKRMPQSESFFERRDGVHKDKIKVLQARPRIFNKQFLLLSKIQENLAPLGINFSHASFWIRGYDIHFGNISEETVVALAKSFGGMEEYWEDDGLGWCKYVVFLAKVSINNPLPKGAVTDFGEAVAKWVPFKYEKLPNFCYCCGRLGHVERDCHEFEED</sequence>
<reference evidence="3" key="1">
    <citation type="submission" date="2022-04" db="EMBL/GenBank/DDBJ databases">
        <title>Carnegiea gigantea Genome sequencing and assembly v2.</title>
        <authorList>
            <person name="Copetti D."/>
            <person name="Sanderson M.J."/>
            <person name="Burquez A."/>
            <person name="Wojciechowski M.F."/>
        </authorList>
    </citation>
    <scope>NUCLEOTIDE SEQUENCE</scope>
    <source>
        <strain evidence="3">SGP5-SGP5p</strain>
        <tissue evidence="3">Aerial part</tissue>
    </source>
</reference>
<comment type="caution">
    <text evidence="3">The sequence shown here is derived from an EMBL/GenBank/DDBJ whole genome shotgun (WGS) entry which is preliminary data.</text>
</comment>
<dbReference type="AlphaFoldDB" id="A0A9Q1GUE8"/>
<keyword evidence="1" id="KW-0479">Metal-binding</keyword>
<dbReference type="PANTHER" id="PTHR31286">
    <property type="entry name" value="GLYCINE-RICH CELL WALL STRUCTURAL PROTEIN 1.8-LIKE"/>
    <property type="match status" value="1"/>
</dbReference>
<keyword evidence="1" id="KW-0862">Zinc</keyword>
<name>A0A9Q1GUE8_9CARY</name>
<dbReference type="GO" id="GO:0008270">
    <property type="term" value="F:zinc ion binding"/>
    <property type="evidence" value="ECO:0007669"/>
    <property type="project" value="UniProtKB-KW"/>
</dbReference>